<dbReference type="EMBL" id="CACRUX010000072">
    <property type="protein sequence ID" value="VYU39137.1"/>
    <property type="molecule type" value="Genomic_DNA"/>
</dbReference>
<dbReference type="SUPFAM" id="SSF56507">
    <property type="entry name" value="Methionine synthase activation domain-like"/>
    <property type="match status" value="1"/>
</dbReference>
<reference evidence="1" key="1">
    <citation type="submission" date="2019-11" db="EMBL/GenBank/DDBJ databases">
        <authorList>
            <person name="Feng L."/>
        </authorList>
    </citation>
    <scope>NUCLEOTIDE SEQUENCE</scope>
    <source>
        <strain evidence="1">VrattiLFYP33</strain>
    </source>
</reference>
<evidence type="ECO:0000313" key="1">
    <source>
        <dbReference type="EMBL" id="VYU39137.1"/>
    </source>
</evidence>
<dbReference type="AlphaFoldDB" id="A0A6N3ENC4"/>
<accession>A0A6N3ENC4</accession>
<protein>
    <submittedName>
        <fullName evidence="1">Vitamin B12 dependent methionine synthase, activation domain</fullName>
    </submittedName>
</protein>
<dbReference type="GO" id="GO:0008705">
    <property type="term" value="F:methionine synthase activity"/>
    <property type="evidence" value="ECO:0007669"/>
    <property type="project" value="InterPro"/>
</dbReference>
<name>A0A6N3ENC4_9FIRM</name>
<dbReference type="InterPro" id="IPR037010">
    <property type="entry name" value="VitB12-dep_Met_synth_activ_sf"/>
</dbReference>
<dbReference type="Gene3D" id="3.40.109.40">
    <property type="match status" value="1"/>
</dbReference>
<proteinExistence type="predicted"/>
<gene>
    <name evidence="1" type="ORF">VRLFYP33_00199</name>
</gene>
<sequence>MAIYNGRLPQIDVAETIRYAGLRQATDFPKQYVTDACLEVQLVAEPKGVYEAYDYDAATGTIKSNPPLIVEGSSIRKHLEKADKVYVLAVTIGEGVELRSAELFKENNYTLGLLVDAAATTAVEQVANQVNDLIEKEAAKAGYTTTWRFSPGYGNWNLNVQKDLAAIIGTSHIGLEVTDTFLLFPRKSVTAIIGCIPKGALDCEKNGDVRPGIKRGCSSCSQVNCASRKV</sequence>
<dbReference type="RefSeq" id="WP_021840456.1">
    <property type="nucleotide sequence ID" value="NZ_CACRUX010000072.1"/>
</dbReference>
<organism evidence="1">
    <name type="scientific">Veillonella ratti</name>
    <dbReference type="NCBI Taxonomy" id="103892"/>
    <lineage>
        <taxon>Bacteria</taxon>
        <taxon>Bacillati</taxon>
        <taxon>Bacillota</taxon>
        <taxon>Negativicutes</taxon>
        <taxon>Veillonellales</taxon>
        <taxon>Veillonellaceae</taxon>
        <taxon>Veillonella</taxon>
    </lineage>
</organism>